<proteinExistence type="predicted"/>
<reference evidence="1" key="1">
    <citation type="submission" date="2020-04" db="EMBL/GenBank/DDBJ databases">
        <authorList>
            <person name="Chiriac C."/>
            <person name="Salcher M."/>
            <person name="Ghai R."/>
            <person name="Kavagutti S V."/>
        </authorList>
    </citation>
    <scope>NUCLEOTIDE SEQUENCE</scope>
</reference>
<gene>
    <name evidence="1" type="ORF">UFOVP689_20</name>
</gene>
<dbReference type="EMBL" id="LR796664">
    <property type="protein sequence ID" value="CAB4157397.1"/>
    <property type="molecule type" value="Genomic_DNA"/>
</dbReference>
<organism evidence="1">
    <name type="scientific">uncultured Caudovirales phage</name>
    <dbReference type="NCBI Taxonomy" id="2100421"/>
    <lineage>
        <taxon>Viruses</taxon>
        <taxon>Duplodnaviria</taxon>
        <taxon>Heunggongvirae</taxon>
        <taxon>Uroviricota</taxon>
        <taxon>Caudoviricetes</taxon>
        <taxon>Peduoviridae</taxon>
        <taxon>Maltschvirus</taxon>
        <taxon>Maltschvirus maltsch</taxon>
    </lineage>
</organism>
<protein>
    <submittedName>
        <fullName evidence="1">Uncharacterized protein</fullName>
    </submittedName>
</protein>
<sequence>MQTYTLQVRTHTKYGHHFSDTVQYPARNWNQAIAKAKRYATSAYGYNNITQVEIEGIK</sequence>
<evidence type="ECO:0000313" key="1">
    <source>
        <dbReference type="EMBL" id="CAB4157397.1"/>
    </source>
</evidence>
<name>A0A6J5NF14_9CAUD</name>
<accession>A0A6J5NF14</accession>